<dbReference type="EMBL" id="CP045809">
    <property type="protein sequence ID" value="QHN35177.1"/>
    <property type="molecule type" value="Genomic_DNA"/>
</dbReference>
<dbReference type="InterPro" id="IPR009057">
    <property type="entry name" value="Homeodomain-like_sf"/>
</dbReference>
<evidence type="ECO:0000313" key="6">
    <source>
        <dbReference type="Proteomes" id="UP001059836"/>
    </source>
</evidence>
<keyword evidence="1" id="KW-0805">Transcription regulation</keyword>
<keyword evidence="3" id="KW-0804">Transcription</keyword>
<dbReference type="Pfam" id="PF12625">
    <property type="entry name" value="Arabinose_bd"/>
    <property type="match status" value="1"/>
</dbReference>
<dbReference type="InterPro" id="IPR018060">
    <property type="entry name" value="HTH_AraC"/>
</dbReference>
<proteinExistence type="predicted"/>
<dbReference type="Gene3D" id="1.10.10.60">
    <property type="entry name" value="Homeodomain-like"/>
    <property type="match status" value="1"/>
</dbReference>
<keyword evidence="6" id="KW-1185">Reference proteome</keyword>
<sequence length="351" mass="39008">MPCDSHCLTERDGFLTIYDMSDLIRATSLTHISELIIDAGGDPAEMFALVGFDRSIEPAFGAFVPYSKLAQLMNTAATTLGIADFGLQLSRYQDFAMFGPVSVLIRNARTLDEALTGLIRYLYTYTPAVVASARGKSAELSAFTWKYRVRRMPQTAQLTELTAAVVLDMLERITGGEFTPVRIRMTHQQLSSDATYGRHFTCPIEFEADANEIIFLAADLDRPISGDQQAYLLAEQYLTSQVHHDKPSGQVREILIKLLPLGEADLASVAAAMLVHPRTLQRRLHNEGLGFEEVLAEVRRTRAIELLQTTELPMAVIARELGYAEQSSFARSCVRWCGASPSAVRRRALMR</sequence>
<organism evidence="5 6">
    <name type="scientific">Gordonia pseudamarae</name>
    <dbReference type="NCBI Taxonomy" id="2831662"/>
    <lineage>
        <taxon>Bacteria</taxon>
        <taxon>Bacillati</taxon>
        <taxon>Actinomycetota</taxon>
        <taxon>Actinomycetes</taxon>
        <taxon>Mycobacteriales</taxon>
        <taxon>Gordoniaceae</taxon>
        <taxon>Gordonia</taxon>
    </lineage>
</organism>
<gene>
    <name evidence="5" type="ORF">GII31_10075</name>
</gene>
<dbReference type="InterPro" id="IPR032687">
    <property type="entry name" value="AraC-type_N"/>
</dbReference>
<keyword evidence="2" id="KW-0238">DNA-binding</keyword>
<dbReference type="Pfam" id="PF12833">
    <property type="entry name" value="HTH_18"/>
    <property type="match status" value="1"/>
</dbReference>
<dbReference type="PANTHER" id="PTHR47894">
    <property type="entry name" value="HTH-TYPE TRANSCRIPTIONAL REGULATOR GADX"/>
    <property type="match status" value="1"/>
</dbReference>
<dbReference type="PROSITE" id="PS01124">
    <property type="entry name" value="HTH_ARAC_FAMILY_2"/>
    <property type="match status" value="1"/>
</dbReference>
<evidence type="ECO:0000256" key="3">
    <source>
        <dbReference type="ARBA" id="ARBA00023163"/>
    </source>
</evidence>
<evidence type="ECO:0000256" key="1">
    <source>
        <dbReference type="ARBA" id="ARBA00023015"/>
    </source>
</evidence>
<reference evidence="5" key="1">
    <citation type="journal article" date="2021" name="Nat. Microbiol.">
        <title>Cocultivation of an ultrasmall environmental parasitic bacterium with lytic ability against bacteria associated with wastewater foams.</title>
        <authorList>
            <person name="Batinovic S."/>
            <person name="Rose J.J.A."/>
            <person name="Ratcliffe J."/>
            <person name="Seviour R.J."/>
            <person name="Petrovski S."/>
        </authorList>
    </citation>
    <scope>NUCLEOTIDE SEQUENCE</scope>
    <source>
        <strain evidence="5">CON9</strain>
    </source>
</reference>
<name>A0ABX6IHN6_9ACTN</name>
<accession>A0ABX6IHN6</accession>
<evidence type="ECO:0000313" key="5">
    <source>
        <dbReference type="EMBL" id="QHN35177.1"/>
    </source>
</evidence>
<dbReference type="Proteomes" id="UP001059836">
    <property type="component" value="Chromosome"/>
</dbReference>
<feature type="domain" description="HTH araC/xylS-type" evidence="4">
    <location>
        <begin position="249"/>
        <end position="347"/>
    </location>
</feature>
<dbReference type="PANTHER" id="PTHR47894:SF4">
    <property type="entry name" value="HTH-TYPE TRANSCRIPTIONAL REGULATOR GADX"/>
    <property type="match status" value="1"/>
</dbReference>
<protein>
    <submittedName>
        <fullName evidence="5">Helix-turn-helix domain-containing protein</fullName>
    </submittedName>
</protein>
<dbReference type="SMART" id="SM00342">
    <property type="entry name" value="HTH_ARAC"/>
    <property type="match status" value="1"/>
</dbReference>
<evidence type="ECO:0000256" key="2">
    <source>
        <dbReference type="ARBA" id="ARBA00023125"/>
    </source>
</evidence>
<dbReference type="SUPFAM" id="SSF46689">
    <property type="entry name" value="Homeodomain-like"/>
    <property type="match status" value="1"/>
</dbReference>
<evidence type="ECO:0000259" key="4">
    <source>
        <dbReference type="PROSITE" id="PS01124"/>
    </source>
</evidence>